<evidence type="ECO:0000256" key="8">
    <source>
        <dbReference type="ARBA" id="ARBA00022989"/>
    </source>
</evidence>
<comment type="caution">
    <text evidence="11">The sequence shown here is derived from an EMBL/GenBank/DDBJ whole genome shotgun (WGS) entry which is preliminary data.</text>
</comment>
<evidence type="ECO:0000256" key="2">
    <source>
        <dbReference type="ARBA" id="ARBA00004162"/>
    </source>
</evidence>
<dbReference type="Pfam" id="PF03748">
    <property type="entry name" value="FliL"/>
    <property type="match status" value="1"/>
</dbReference>
<evidence type="ECO:0000313" key="12">
    <source>
        <dbReference type="Proteomes" id="UP000616608"/>
    </source>
</evidence>
<proteinExistence type="inferred from homology"/>
<keyword evidence="9 10" id="KW-0472">Membrane</keyword>
<dbReference type="GO" id="GO:0005886">
    <property type="term" value="C:plasma membrane"/>
    <property type="evidence" value="ECO:0007669"/>
    <property type="project" value="UniProtKB-SubCell"/>
</dbReference>
<evidence type="ECO:0000256" key="3">
    <source>
        <dbReference type="ARBA" id="ARBA00008281"/>
    </source>
</evidence>
<dbReference type="NCBIfam" id="NF005826">
    <property type="entry name" value="PRK07718.1"/>
    <property type="match status" value="1"/>
</dbReference>
<dbReference type="GO" id="GO:0009425">
    <property type="term" value="C:bacterial-type flagellum basal body"/>
    <property type="evidence" value="ECO:0007669"/>
    <property type="project" value="InterPro"/>
</dbReference>
<name>A0A917LGP5_9BACI</name>
<evidence type="ECO:0000256" key="6">
    <source>
        <dbReference type="ARBA" id="ARBA00022692"/>
    </source>
</evidence>
<sequence>MKNNKTLTIVAIALVVIVLIGVVAIVLKMQMDKPAKSLEPTIDDVLEASVDVEEITTNLSDKKFVRLTLKIQTTSKDAAEELGKRDFQTKNIVIKELSELSSKNLEGKDGKLKFESAIKTQLNELMRDGEITEVSITSCIIS</sequence>
<keyword evidence="4 10" id="KW-1003">Cell membrane</keyword>
<dbReference type="RefSeq" id="WP_188614452.1">
    <property type="nucleotide sequence ID" value="NZ_BMJT01000004.1"/>
</dbReference>
<evidence type="ECO:0000256" key="4">
    <source>
        <dbReference type="ARBA" id="ARBA00022475"/>
    </source>
</evidence>
<dbReference type="AlphaFoldDB" id="A0A917LGP5"/>
<dbReference type="PANTHER" id="PTHR35091:SF2">
    <property type="entry name" value="FLAGELLAR PROTEIN FLIL"/>
    <property type="match status" value="1"/>
</dbReference>
<evidence type="ECO:0000256" key="9">
    <source>
        <dbReference type="ARBA" id="ARBA00023136"/>
    </source>
</evidence>
<keyword evidence="12" id="KW-1185">Reference proteome</keyword>
<comment type="function">
    <text evidence="1 10">Controls the rotational direction of flagella during chemotaxis.</text>
</comment>
<dbReference type="GO" id="GO:0071978">
    <property type="term" value="P:bacterial-type flagellum-dependent swarming motility"/>
    <property type="evidence" value="ECO:0007669"/>
    <property type="project" value="TreeGrafter"/>
</dbReference>
<dbReference type="PANTHER" id="PTHR35091">
    <property type="entry name" value="FLAGELLAR PROTEIN FLIL"/>
    <property type="match status" value="1"/>
</dbReference>
<organism evidence="11 12">
    <name type="scientific">Lysinibacillus alkalisoli</name>
    <dbReference type="NCBI Taxonomy" id="1911548"/>
    <lineage>
        <taxon>Bacteria</taxon>
        <taxon>Bacillati</taxon>
        <taxon>Bacillota</taxon>
        <taxon>Bacilli</taxon>
        <taxon>Bacillales</taxon>
        <taxon>Bacillaceae</taxon>
        <taxon>Lysinibacillus</taxon>
    </lineage>
</organism>
<dbReference type="EMBL" id="BMJT01000004">
    <property type="protein sequence ID" value="GGG21844.1"/>
    <property type="molecule type" value="Genomic_DNA"/>
</dbReference>
<keyword evidence="5 10" id="KW-0145">Chemotaxis</keyword>
<reference evidence="11" key="1">
    <citation type="journal article" date="2014" name="Int. J. Syst. Evol. Microbiol.">
        <title>Complete genome sequence of Corynebacterium casei LMG S-19264T (=DSM 44701T), isolated from a smear-ripened cheese.</title>
        <authorList>
            <consortium name="US DOE Joint Genome Institute (JGI-PGF)"/>
            <person name="Walter F."/>
            <person name="Albersmeier A."/>
            <person name="Kalinowski J."/>
            <person name="Ruckert C."/>
        </authorList>
    </citation>
    <scope>NUCLEOTIDE SEQUENCE</scope>
    <source>
        <strain evidence="11">CGMCC 1.15760</strain>
    </source>
</reference>
<keyword evidence="6 10" id="KW-0812">Transmembrane</keyword>
<dbReference type="Proteomes" id="UP000616608">
    <property type="component" value="Unassembled WGS sequence"/>
</dbReference>
<dbReference type="InterPro" id="IPR005503">
    <property type="entry name" value="FliL"/>
</dbReference>
<evidence type="ECO:0000256" key="5">
    <source>
        <dbReference type="ARBA" id="ARBA00022500"/>
    </source>
</evidence>
<evidence type="ECO:0000256" key="1">
    <source>
        <dbReference type="ARBA" id="ARBA00002254"/>
    </source>
</evidence>
<comment type="similarity">
    <text evidence="3 10">Belongs to the FliL family.</text>
</comment>
<comment type="subcellular location">
    <subcellularLocation>
        <location evidence="2">Cell membrane</location>
        <topology evidence="2">Single-pass membrane protein</topology>
    </subcellularLocation>
</comment>
<reference evidence="11" key="2">
    <citation type="submission" date="2020-09" db="EMBL/GenBank/DDBJ databases">
        <authorList>
            <person name="Sun Q."/>
            <person name="Zhou Y."/>
        </authorList>
    </citation>
    <scope>NUCLEOTIDE SEQUENCE</scope>
    <source>
        <strain evidence="11">CGMCC 1.15760</strain>
    </source>
</reference>
<evidence type="ECO:0000256" key="10">
    <source>
        <dbReference type="RuleBase" id="RU364125"/>
    </source>
</evidence>
<keyword evidence="8 10" id="KW-1133">Transmembrane helix</keyword>
<gene>
    <name evidence="11" type="ORF">GCM10007425_15390</name>
</gene>
<feature type="transmembrane region" description="Helical" evidence="10">
    <location>
        <begin position="6"/>
        <end position="27"/>
    </location>
</feature>
<evidence type="ECO:0000313" key="11">
    <source>
        <dbReference type="EMBL" id="GGG21844.1"/>
    </source>
</evidence>
<protein>
    <recommendedName>
        <fullName evidence="10">Flagellar protein FliL</fullName>
    </recommendedName>
</protein>
<dbReference type="GO" id="GO:0006935">
    <property type="term" value="P:chemotaxis"/>
    <property type="evidence" value="ECO:0007669"/>
    <property type="project" value="UniProtKB-KW"/>
</dbReference>
<evidence type="ECO:0000256" key="7">
    <source>
        <dbReference type="ARBA" id="ARBA00022779"/>
    </source>
</evidence>
<accession>A0A917LGP5</accession>
<keyword evidence="7 10" id="KW-0283">Flagellar rotation</keyword>